<dbReference type="InterPro" id="IPR023210">
    <property type="entry name" value="NADP_OxRdtase_dom"/>
</dbReference>
<dbReference type="FunFam" id="3.20.20.100:FF:000002">
    <property type="entry name" value="2,5-diketo-D-gluconic acid reductase A"/>
    <property type="match status" value="1"/>
</dbReference>
<evidence type="ECO:0000256" key="1">
    <source>
        <dbReference type="ARBA" id="ARBA00007905"/>
    </source>
</evidence>
<dbReference type="EMBL" id="FOZG01000001">
    <property type="protein sequence ID" value="SFR87245.1"/>
    <property type="molecule type" value="Genomic_DNA"/>
</dbReference>
<dbReference type="PROSITE" id="PS00063">
    <property type="entry name" value="ALDOKETO_REDUCTASE_3"/>
    <property type="match status" value="1"/>
</dbReference>
<accession>A0A1I6K7L0</accession>
<evidence type="ECO:0000256" key="2">
    <source>
        <dbReference type="ARBA" id="ARBA00022857"/>
    </source>
</evidence>
<dbReference type="Pfam" id="PF00248">
    <property type="entry name" value="Aldo_ket_red"/>
    <property type="match status" value="1"/>
</dbReference>
<evidence type="ECO:0000256" key="4">
    <source>
        <dbReference type="ARBA" id="ARBA00049445"/>
    </source>
</evidence>
<dbReference type="Gene3D" id="3.20.20.100">
    <property type="entry name" value="NADP-dependent oxidoreductase domain"/>
    <property type="match status" value="1"/>
</dbReference>
<name>A0A1I6K7L0_9SPHN</name>
<dbReference type="OrthoDB" id="9804790at2"/>
<organism evidence="9 10">
    <name type="scientific">Sphingomonas jatrophae</name>
    <dbReference type="NCBI Taxonomy" id="1166337"/>
    <lineage>
        <taxon>Bacteria</taxon>
        <taxon>Pseudomonadati</taxon>
        <taxon>Pseudomonadota</taxon>
        <taxon>Alphaproteobacteria</taxon>
        <taxon>Sphingomonadales</taxon>
        <taxon>Sphingomonadaceae</taxon>
        <taxon>Sphingomonas</taxon>
    </lineage>
</organism>
<dbReference type="InterPro" id="IPR020471">
    <property type="entry name" value="AKR"/>
</dbReference>
<dbReference type="RefSeq" id="WP_093312737.1">
    <property type="nucleotide sequence ID" value="NZ_FOZG01000001.1"/>
</dbReference>
<dbReference type="PROSITE" id="PS00798">
    <property type="entry name" value="ALDOKETO_REDUCTASE_1"/>
    <property type="match status" value="1"/>
</dbReference>
<dbReference type="Proteomes" id="UP000198824">
    <property type="component" value="Unassembled WGS sequence"/>
</dbReference>
<dbReference type="STRING" id="1166337.SAMN05192580_1418"/>
<reference evidence="9 10" key="1">
    <citation type="submission" date="2016-10" db="EMBL/GenBank/DDBJ databases">
        <authorList>
            <person name="de Groot N.N."/>
        </authorList>
    </citation>
    <scope>NUCLEOTIDE SEQUENCE [LARGE SCALE GENOMIC DNA]</scope>
    <source>
        <strain evidence="9 10">S5-249</strain>
    </source>
</reference>
<comment type="similarity">
    <text evidence="1">Belongs to the aldo/keto reductase family.</text>
</comment>
<evidence type="ECO:0000256" key="3">
    <source>
        <dbReference type="ARBA" id="ARBA00023002"/>
    </source>
</evidence>
<keyword evidence="3" id="KW-0560">Oxidoreductase</keyword>
<dbReference type="AlphaFoldDB" id="A0A1I6K7L0"/>
<keyword evidence="10" id="KW-1185">Reference proteome</keyword>
<evidence type="ECO:0000313" key="9">
    <source>
        <dbReference type="EMBL" id="SFR87245.1"/>
    </source>
</evidence>
<dbReference type="InterPro" id="IPR018170">
    <property type="entry name" value="Aldo/ket_reductase_CS"/>
</dbReference>
<evidence type="ECO:0000256" key="7">
    <source>
        <dbReference type="PIRSR" id="PIRSR000097-3"/>
    </source>
</evidence>
<feature type="domain" description="NADP-dependent oxidoreductase" evidence="8">
    <location>
        <begin position="23"/>
        <end position="257"/>
    </location>
</feature>
<sequence length="269" mass="30311">MTYSPTVQLNDGYSMPQIGLGVYQIPENETAEMVTRAIDLGYRAVDTATIYGNEREVGEGVRARDETIFVTTKLWNDAHGRGAARQAFEDSFARLGLDWLDLYLIHWPQPQHDLYVETWRALIELREEGRVRSIGVSNFTVAQLRRLIDETGVVPAVNQIELHPAFPQDELVDFHREHDIATISWSPLGRGAILDDPVIAQVAARHGRSPAQIILRWHLERGLCIIPKTRSPERLAENFALHDFALDSDDMASIATLARADGRIFAESM</sequence>
<proteinExistence type="inferred from homology"/>
<feature type="binding site" evidence="6">
    <location>
        <position position="106"/>
    </location>
    <ligand>
        <name>substrate</name>
    </ligand>
</feature>
<keyword evidence="2" id="KW-0521">NADP</keyword>
<dbReference type="GO" id="GO:0016616">
    <property type="term" value="F:oxidoreductase activity, acting on the CH-OH group of donors, NAD or NADP as acceptor"/>
    <property type="evidence" value="ECO:0007669"/>
    <property type="project" value="UniProtKB-ARBA"/>
</dbReference>
<comment type="catalytic activity">
    <reaction evidence="4">
        <text>hydroxyacetone + NADP(+) = methylglyoxal + NADPH + H(+)</text>
        <dbReference type="Rhea" id="RHEA:27986"/>
        <dbReference type="ChEBI" id="CHEBI:15378"/>
        <dbReference type="ChEBI" id="CHEBI:17158"/>
        <dbReference type="ChEBI" id="CHEBI:27957"/>
        <dbReference type="ChEBI" id="CHEBI:57783"/>
        <dbReference type="ChEBI" id="CHEBI:58349"/>
    </reaction>
</comment>
<dbReference type="SUPFAM" id="SSF51430">
    <property type="entry name" value="NAD(P)-linked oxidoreductase"/>
    <property type="match status" value="1"/>
</dbReference>
<evidence type="ECO:0000256" key="5">
    <source>
        <dbReference type="PIRSR" id="PIRSR000097-1"/>
    </source>
</evidence>
<dbReference type="PIRSF" id="PIRSF000097">
    <property type="entry name" value="AKR"/>
    <property type="match status" value="1"/>
</dbReference>
<feature type="active site" description="Proton donor" evidence="5">
    <location>
        <position position="51"/>
    </location>
</feature>
<gene>
    <name evidence="9" type="ORF">SAMN05192580_1418</name>
</gene>
<dbReference type="InterPro" id="IPR036812">
    <property type="entry name" value="NAD(P)_OxRdtase_dom_sf"/>
</dbReference>
<feature type="site" description="Lowers pKa of active site Tyr" evidence="7">
    <location>
        <position position="73"/>
    </location>
</feature>
<dbReference type="PROSITE" id="PS00062">
    <property type="entry name" value="ALDOKETO_REDUCTASE_2"/>
    <property type="match status" value="1"/>
</dbReference>
<dbReference type="PANTHER" id="PTHR43827:SF3">
    <property type="entry name" value="NADP-DEPENDENT OXIDOREDUCTASE DOMAIN-CONTAINING PROTEIN"/>
    <property type="match status" value="1"/>
</dbReference>
<evidence type="ECO:0000259" key="8">
    <source>
        <dbReference type="Pfam" id="PF00248"/>
    </source>
</evidence>
<evidence type="ECO:0000313" key="10">
    <source>
        <dbReference type="Proteomes" id="UP000198824"/>
    </source>
</evidence>
<evidence type="ECO:0000256" key="6">
    <source>
        <dbReference type="PIRSR" id="PIRSR000097-2"/>
    </source>
</evidence>
<dbReference type="PANTHER" id="PTHR43827">
    <property type="entry name" value="2,5-DIKETO-D-GLUCONIC ACID REDUCTASE"/>
    <property type="match status" value="1"/>
</dbReference>
<dbReference type="PRINTS" id="PR00069">
    <property type="entry name" value="ALDKETRDTASE"/>
</dbReference>
<protein>
    <submittedName>
        <fullName evidence="9">2,5-diketo-D-gluconate reductase A</fullName>
    </submittedName>
</protein>